<dbReference type="STRING" id="1797589.A2784_04595"/>
<evidence type="ECO:0000259" key="2">
    <source>
        <dbReference type="Pfam" id="PF13472"/>
    </source>
</evidence>
<proteinExistence type="predicted"/>
<dbReference type="InterPro" id="IPR036514">
    <property type="entry name" value="SGNH_hydro_sf"/>
</dbReference>
<feature type="domain" description="SGNH hydrolase-type esterase" evidence="2">
    <location>
        <begin position="111"/>
        <end position="339"/>
    </location>
</feature>
<keyword evidence="1" id="KW-0812">Transmembrane</keyword>
<feature type="transmembrane region" description="Helical" evidence="1">
    <location>
        <begin position="40"/>
        <end position="58"/>
    </location>
</feature>
<evidence type="ECO:0000256" key="1">
    <source>
        <dbReference type="SAM" id="Phobius"/>
    </source>
</evidence>
<evidence type="ECO:0000313" key="3">
    <source>
        <dbReference type="EMBL" id="OGY16736.1"/>
    </source>
</evidence>
<organism evidence="3 4">
    <name type="scientific">Candidatus Chisholmbacteria bacterium RIFCSPHIGHO2_01_FULL_48_12</name>
    <dbReference type="NCBI Taxonomy" id="1797589"/>
    <lineage>
        <taxon>Bacteria</taxon>
        <taxon>Candidatus Chisholmiibacteriota</taxon>
    </lineage>
</organism>
<keyword evidence="1" id="KW-0472">Membrane</keyword>
<dbReference type="AlphaFoldDB" id="A0A1G1VMW0"/>
<protein>
    <recommendedName>
        <fullName evidence="2">SGNH hydrolase-type esterase domain-containing protein</fullName>
    </recommendedName>
</protein>
<dbReference type="Pfam" id="PF13472">
    <property type="entry name" value="Lipase_GDSL_2"/>
    <property type="match status" value="1"/>
</dbReference>
<feature type="transmembrane region" description="Helical" evidence="1">
    <location>
        <begin position="15"/>
        <end position="35"/>
    </location>
</feature>
<name>A0A1G1VMW0_9BACT</name>
<dbReference type="InterPro" id="IPR013830">
    <property type="entry name" value="SGNH_hydro"/>
</dbReference>
<gene>
    <name evidence="3" type="ORF">A2784_04595</name>
</gene>
<keyword evidence="1" id="KW-1133">Transmembrane helix</keyword>
<reference evidence="3 4" key="1">
    <citation type="journal article" date="2016" name="Nat. Commun.">
        <title>Thousands of microbial genomes shed light on interconnected biogeochemical processes in an aquifer system.</title>
        <authorList>
            <person name="Anantharaman K."/>
            <person name="Brown C.T."/>
            <person name="Hug L.A."/>
            <person name="Sharon I."/>
            <person name="Castelle C.J."/>
            <person name="Probst A.J."/>
            <person name="Thomas B.C."/>
            <person name="Singh A."/>
            <person name="Wilkins M.J."/>
            <person name="Karaoz U."/>
            <person name="Brodie E.L."/>
            <person name="Williams K.H."/>
            <person name="Hubbard S.S."/>
            <person name="Banfield J.F."/>
        </authorList>
    </citation>
    <scope>NUCLEOTIDE SEQUENCE [LARGE SCALE GENOMIC DNA]</scope>
</reference>
<dbReference type="Proteomes" id="UP000177324">
    <property type="component" value="Unassembled WGS sequence"/>
</dbReference>
<dbReference type="SUPFAM" id="SSF52266">
    <property type="entry name" value="SGNH hydrolase"/>
    <property type="match status" value="1"/>
</dbReference>
<dbReference type="EMBL" id="MHCH01000039">
    <property type="protein sequence ID" value="OGY16736.1"/>
    <property type="molecule type" value="Genomic_DNA"/>
</dbReference>
<sequence length="355" mass="41168">MPLILNRSLYFINDFKYYLVAFAAFLILSFLILLFKRNKFILLLLAICYSLLASFAFGETYFRYIYDQSDGLGFLKVNQKWHQRHVVFNNYFRRDRQFDTDKLPGEFRIAVMGDSISFGAGIEKVGDRFSDLLQTRLRADGFNVAVYNLGVSGTDTEIQIKDFTNFKQLKFDLLIWQYFLNDINPATGGEGTQIITINRDKFLPRPPLSWLIDRSYFADWLYWRLSTKYSRTFTDLLAADLKAYQDSVIVSRHREAISHFLAQARKENLPVVVIMFPFLYQTPLTQAADAVYDQMFKFFTAAQKTVAVIDLKSIFRLYPASELMAGRFDSHPNELAHALAAQALYEKILAYISNL</sequence>
<accession>A0A1G1VMW0</accession>
<evidence type="ECO:0000313" key="4">
    <source>
        <dbReference type="Proteomes" id="UP000177324"/>
    </source>
</evidence>
<dbReference type="Gene3D" id="3.40.50.1110">
    <property type="entry name" value="SGNH hydrolase"/>
    <property type="match status" value="1"/>
</dbReference>
<comment type="caution">
    <text evidence="3">The sequence shown here is derived from an EMBL/GenBank/DDBJ whole genome shotgun (WGS) entry which is preliminary data.</text>
</comment>
<dbReference type="CDD" id="cd00229">
    <property type="entry name" value="SGNH_hydrolase"/>
    <property type="match status" value="1"/>
</dbReference>